<evidence type="ECO:0000256" key="6">
    <source>
        <dbReference type="SAM" id="MobiDB-lite"/>
    </source>
</evidence>
<sequence>MDNNSIINRNNNDINKHINYRQPMYLTRSSFILYQILNKTLNYSIKKKDEKQFINVRLQLLDQQYCLEMDRQLWQSYLDIGLQQHLWPDQFYTMAKTNDFDLCKQYVMNYIENNKRQLNHCQFELAKQEEKFQTCPMIELSFEQIEQRLKELVDRERKYLSKRNNHKLIKFKDDISEKQRLTTVSTTSPMNNQENEYINRLITIREKQAEIWKEQLIIIQEAKYQWLNYFLNIYEVKIQEYEQQYQNEFIQLESLFSNNNDKTMLNNIKEHINNRINRLKKDIYDKMASFRKIILQNRQRSSSTKNVIGPSYIRVNQSAIRPKCQQETEIKNQHKDIYSKVENNLTGYPHLIPRNNTIFKQYSDHLLDYLNQSYFTPLSYKDQLISHEQAQILGSIRRIIQNRNLILFPDTNAFIELSCNPFNEILDKVIQLLNTLRGKDLIRKWQYEQMMPDRTTCKLAHLYFNPKTHKDGIPVRPIQSTIHASATKISKFLDKILRPIFDAKSNDTTIIDGASLITELSKYNKKGLLKSTTLFCTFDIRNLYTILPQEETLDTLMAFLHAHGYRKVKGISIDTIKRLASIILQDNVFAYGKKIYKQTTGGAMGSSLTLTLANIFMSNWQKNIVEEQTKTGEFYGRYIDDIFMTWNRSEEELRKLLDDVNAWHPNIKLDYKISNSLPFLDVQLTNNNGILSTCVYHKPSAEPYVTPFISDHPRHVFSNIIKNFIGRATRYSSTFEAFNCERRYIKLMLLYNGYPSTFIENEFHKYFSEYISKSQFLPLIDDEQKYFLLRKQILSQLTPRQTQVALSAALADFDNDPPDDDEKQQPNPDPKKSEEKNVNINEKFFTHYTYEKRFKTCKRDMHQVDHDTFKDTPAMYTKLIVGNRIRRQTHNELIPKRPKKTLLQNKTIIKSSQTCSYMWDPVFELSSSNQPMCPVSTTSGSTCSFPFKYNGVTYKTCTIFGPNNQDFRPQCAITVDQNKTALTWSFCRVPTDAVIFYSTVRKGGYWTLNSGSTQGGTMIWIHGNRFAQNGFNSVPSILNTNTVQLVDGYSVYDCEMHNDKITNTQLTCYAPILSEGYYQIRVYVNGYLIPLYQYYDSKQASFTPMLSHTPIITSITPQSGTPQSLIKLAGSFKTACYSRDVDGCAQDNNPLISRIYVGGHLCNVIDPISGATYTTANDTALICFFEDNEVGLFNITMLVTNEYGRSLARSNLYRISADENLYMFQSYAVISSVTPNTGSTQGGTMLNINGNYFSTSTRYPLVVKVGNQPCTILSSTTTTIQCQTPVAPSSSQNQYQGGRGLQMYSTSGYTTQSTLSSSNPPTQTGTPTWTDDALYVSNSSSAETVWLIGFVRVPKTATFTFILDTNGAAALFLSTNDDPTNKVLIASATNNHSPDILLNNNTNYYIFCVGSRSNGYLRLGIQARMHETTLTATTSSLVFNEIQRIAIATIVTPEQQQITYTVSPTNGTSEVQSLQVDNSIFQIGFRGVYTAIQSGRPTASDIQAALNDLPTISPLLVSVTATSTLYIITFPEDMGDVPLLTCISTSSNVPNITEVVQGIASDSKIAFELDGQLTNYIDFINSNVTQADLSSEINNLFSIQCPSSINNAKLTRSIVYLQDFESNCVYDQTPITTNAFCGQCSANDNTLANGNTRAGNYLCFAYRILNSYVTSISLGIQISSDTSTTSWPSISFSPQADKLWHYTCIDVRATLISQSSIDSTVTSIIITYAQLNDNIKNGIFIDAVSIRTLLPLGYEDISTYPIDQSNNSSCSFPFYYNGSSYTACTLDNNNIPICADSTNQTYQCQSSSIEGVRRLYPKHQLTYNSSQVTYSSVNSQLTINFRYSDCSRPTLFTSWPTSSTTVNRASAASDAASGTYDLVFNSQTYSSIPVDISATDLANRLQSSSDFGYLNVTRTGDCSGYSYTIEWITNGGQKSPISITNTASILPAGTTVTPSIVQSGGVLFKPLSGDMTRTYQTNPQVEVFVGGYPSECIGTGTCDFQWLSSQTPTVSAVSQNSMTLTITGTGFSTTTNANKVIIGTSGSCTVTSATTTQIICTISAAPSGTYNVQVNVDGKGLASAISSFSVTIPLQVTSISPLQGGAGGGYTLNITGTGFSSSSSVTIDGNLCASPAVSDFSLISCTVPPTTALSNTQVDVIVTSGSNTTTSPTQFTYDVTNTPSLTSASPNVVTMSGGQLILTGTSFDSGAISVFIGTTTAIVRSITSTQIIADLPSLAPGLYQIKVSTANGYARPALQIEYRFYVQTISPQIGSLYGGSDVYVQGEGFDNTTIVSFTDGSNDVSCDVVSYQSNQIYCQTKNAAPHVIISSNGVHPTYGSGFAWSPQFATVQQGAIVEWQWSSSALLTTLAYKVQQVINGYSTTPQTGGFDSGNATVSGSFSYQFQTVGTYYYWTPAVDQSGLIVMRGAINVVAAQPRTLTVKVSSGSFTAQSCAFPFPFNSVTYSACTSTNDTQSWCSPTSTYNGQRLYCTPTASVPSPTCGSSSLISPSSCSQTVPSNVLQFLFTPCTIGTVRSISPVYGPAGTSITITGTDFSTTTCENIVLIGSSYKCPITNATSTQITCQIGTSSSLNAKSIQSFNVIRDRQGTLSNDGLIQFQFQAKITNVSPLKGSTAGGTQITITGDGFIPSDTRVIVGSIEYTSLATITYSQIQFITQQPPSDYIDRLIPITILVGENSAICSSVSCNFTWAQSVTPYLVSVNPTSI</sequence>
<evidence type="ECO:0000256" key="1">
    <source>
        <dbReference type="ARBA" id="ARBA00022729"/>
    </source>
</evidence>
<comment type="caution">
    <text evidence="4">Lacks conserved residue(s) required for the propagation of feature annotation.</text>
</comment>
<evidence type="ECO:0000313" key="10">
    <source>
        <dbReference type="Proteomes" id="UP000663824"/>
    </source>
</evidence>
<dbReference type="PROSITE" id="PS51092">
    <property type="entry name" value="FN2_2"/>
    <property type="match status" value="2"/>
</dbReference>
<feature type="non-terminal residue" evidence="9">
    <location>
        <position position="1"/>
    </location>
</feature>
<dbReference type="InterPro" id="IPR058912">
    <property type="entry name" value="HTH_animal"/>
</dbReference>
<dbReference type="InterPro" id="IPR013806">
    <property type="entry name" value="Kringle-like"/>
</dbReference>
<dbReference type="Gene3D" id="2.60.40.420">
    <property type="entry name" value="Cupredoxins - blue copper proteins"/>
    <property type="match status" value="1"/>
</dbReference>
<dbReference type="SUPFAM" id="SSF57440">
    <property type="entry name" value="Kringle-like"/>
    <property type="match status" value="3"/>
</dbReference>
<evidence type="ECO:0000259" key="8">
    <source>
        <dbReference type="PROSITE" id="PS51092"/>
    </source>
</evidence>
<feature type="domain" description="Fibronectin type-II" evidence="8">
    <location>
        <begin position="938"/>
        <end position="989"/>
    </location>
</feature>
<reference evidence="9" key="1">
    <citation type="submission" date="2021-02" db="EMBL/GenBank/DDBJ databases">
        <authorList>
            <person name="Nowell W R."/>
        </authorList>
    </citation>
    <scope>NUCLEOTIDE SEQUENCE</scope>
</reference>
<dbReference type="PANTHER" id="PTHR46769:SF2">
    <property type="entry name" value="FIBROCYSTIN-L ISOFORM 2 PRECURSOR-RELATED"/>
    <property type="match status" value="1"/>
</dbReference>
<feature type="compositionally biased region" description="Acidic residues" evidence="6">
    <location>
        <begin position="813"/>
        <end position="822"/>
    </location>
</feature>
<evidence type="ECO:0000313" key="9">
    <source>
        <dbReference type="EMBL" id="CAF2132526.1"/>
    </source>
</evidence>
<dbReference type="SUPFAM" id="SSF81296">
    <property type="entry name" value="E set domains"/>
    <property type="match status" value="7"/>
</dbReference>
<dbReference type="InterPro" id="IPR052387">
    <property type="entry name" value="Fibrocystin"/>
</dbReference>
<dbReference type="SUPFAM" id="SSF49503">
    <property type="entry name" value="Cupredoxins"/>
    <property type="match status" value="1"/>
</dbReference>
<dbReference type="Gene3D" id="2.60.40.10">
    <property type="entry name" value="Immunoglobulins"/>
    <property type="match status" value="8"/>
</dbReference>
<feature type="coiled-coil region" evidence="5">
    <location>
        <begin position="231"/>
        <end position="282"/>
    </location>
</feature>
<evidence type="ECO:0000256" key="5">
    <source>
        <dbReference type="SAM" id="Coils"/>
    </source>
</evidence>
<comment type="caution">
    <text evidence="9">The sequence shown here is derived from an EMBL/GenBank/DDBJ whole genome shotgun (WGS) entry which is preliminary data.</text>
</comment>
<keyword evidence="1" id="KW-0732">Signal</keyword>
<dbReference type="Pfam" id="PF26215">
    <property type="entry name" value="HTH_animal"/>
    <property type="match status" value="1"/>
</dbReference>
<feature type="region of interest" description="Disordered" evidence="6">
    <location>
        <begin position="813"/>
        <end position="837"/>
    </location>
</feature>
<accession>A0A816WNI8</accession>
<dbReference type="CDD" id="cd00603">
    <property type="entry name" value="IPT_PCSR"/>
    <property type="match status" value="2"/>
</dbReference>
<keyword evidence="2" id="KW-0677">Repeat</keyword>
<name>A0A816WNI8_9BILA</name>
<keyword evidence="5" id="KW-0175">Coiled coil</keyword>
<organism evidence="9 10">
    <name type="scientific">Rotaria magnacalcarata</name>
    <dbReference type="NCBI Taxonomy" id="392030"/>
    <lineage>
        <taxon>Eukaryota</taxon>
        <taxon>Metazoa</taxon>
        <taxon>Spiralia</taxon>
        <taxon>Gnathifera</taxon>
        <taxon>Rotifera</taxon>
        <taxon>Eurotatoria</taxon>
        <taxon>Bdelloidea</taxon>
        <taxon>Philodinida</taxon>
        <taxon>Philodinidae</taxon>
        <taxon>Rotaria</taxon>
    </lineage>
</organism>
<dbReference type="Pfam" id="PF01833">
    <property type="entry name" value="TIG"/>
    <property type="match status" value="8"/>
</dbReference>
<dbReference type="PROSITE" id="PS50878">
    <property type="entry name" value="RT_POL"/>
    <property type="match status" value="1"/>
</dbReference>
<evidence type="ECO:0000256" key="2">
    <source>
        <dbReference type="ARBA" id="ARBA00022737"/>
    </source>
</evidence>
<dbReference type="CDD" id="cd00102">
    <property type="entry name" value="IPT"/>
    <property type="match status" value="4"/>
</dbReference>
<proteinExistence type="predicted"/>
<keyword evidence="3" id="KW-1015">Disulfide bond</keyword>
<dbReference type="PANTHER" id="PTHR46769">
    <property type="entry name" value="POLYCYSTIC KIDNEY AND HEPATIC DISEASE 1 (AUTOSOMAL RECESSIVE)-LIKE 1"/>
    <property type="match status" value="1"/>
</dbReference>
<dbReference type="InterPro" id="IPR013783">
    <property type="entry name" value="Ig-like_fold"/>
</dbReference>
<dbReference type="InterPro" id="IPR000477">
    <property type="entry name" value="RT_dom"/>
</dbReference>
<protein>
    <recommendedName>
        <fullName evidence="11">Reverse transcriptase domain-containing protein</fullName>
    </recommendedName>
</protein>
<evidence type="ECO:0008006" key="11">
    <source>
        <dbReference type="Google" id="ProtNLM"/>
    </source>
</evidence>
<evidence type="ECO:0000256" key="4">
    <source>
        <dbReference type="PROSITE-ProRule" id="PRU00479"/>
    </source>
</evidence>
<dbReference type="Pfam" id="PF00040">
    <property type="entry name" value="fn2"/>
    <property type="match status" value="2"/>
</dbReference>
<feature type="coiled-coil region" evidence="5">
    <location>
        <begin position="111"/>
        <end position="162"/>
    </location>
</feature>
<evidence type="ECO:0000256" key="3">
    <source>
        <dbReference type="ARBA" id="ARBA00023157"/>
    </source>
</evidence>
<dbReference type="SMART" id="SM00059">
    <property type="entry name" value="FN2"/>
    <property type="match status" value="2"/>
</dbReference>
<dbReference type="InterPro" id="IPR008972">
    <property type="entry name" value="Cupredoxin"/>
</dbReference>
<dbReference type="InterPro" id="IPR014756">
    <property type="entry name" value="Ig_E-set"/>
</dbReference>
<feature type="domain" description="Reverse transcriptase" evidence="7">
    <location>
        <begin position="446"/>
        <end position="729"/>
    </location>
</feature>
<dbReference type="Gene3D" id="2.10.10.10">
    <property type="entry name" value="Fibronectin, type II, collagen-binding"/>
    <property type="match status" value="3"/>
</dbReference>
<dbReference type="InterPro" id="IPR002909">
    <property type="entry name" value="IPT_dom"/>
</dbReference>
<evidence type="ECO:0000259" key="7">
    <source>
        <dbReference type="PROSITE" id="PS50878"/>
    </source>
</evidence>
<feature type="domain" description="Fibronectin type-II" evidence="8">
    <location>
        <begin position="2445"/>
        <end position="2489"/>
    </location>
</feature>
<dbReference type="EMBL" id="CAJNRE010014919">
    <property type="protein sequence ID" value="CAF2132526.1"/>
    <property type="molecule type" value="Genomic_DNA"/>
</dbReference>
<dbReference type="SMART" id="SM00429">
    <property type="entry name" value="IPT"/>
    <property type="match status" value="6"/>
</dbReference>
<dbReference type="Proteomes" id="UP000663824">
    <property type="component" value="Unassembled WGS sequence"/>
</dbReference>
<dbReference type="InterPro" id="IPR000562">
    <property type="entry name" value="FN_type2_dom"/>
</dbReference>
<dbReference type="InterPro" id="IPR036943">
    <property type="entry name" value="FN_type2_sf"/>
</dbReference>
<gene>
    <name evidence="9" type="ORF">MBJ925_LOCUS27860</name>
</gene>